<feature type="transmembrane region" description="Helical" evidence="1">
    <location>
        <begin position="362"/>
        <end position="383"/>
    </location>
</feature>
<name>A0AB33XH43_HELPX</name>
<dbReference type="EMBL" id="AKON01000007">
    <property type="protein sequence ID" value="EJB62862.1"/>
    <property type="molecule type" value="Genomic_DNA"/>
</dbReference>
<protein>
    <recommendedName>
        <fullName evidence="4">G domain-containing protein</fullName>
    </recommendedName>
</protein>
<evidence type="ECO:0000256" key="1">
    <source>
        <dbReference type="SAM" id="Phobius"/>
    </source>
</evidence>
<accession>A0AB33XH43</accession>
<gene>
    <name evidence="2" type="ORF">HPHPH42_0858</name>
</gene>
<evidence type="ECO:0008006" key="4">
    <source>
        <dbReference type="Google" id="ProtNLM"/>
    </source>
</evidence>
<keyword evidence="1" id="KW-0812">Transmembrane</keyword>
<evidence type="ECO:0000313" key="2">
    <source>
        <dbReference type="EMBL" id="EJB62862.1"/>
    </source>
</evidence>
<sequence>MLDVPGIEGSEQKVIDQISNATQKAHAIFYVTKMPNPPQKGEEGKRGTIEKIQKQLDSQTEVWTIFNKPINSPIALKDGLVNESEKGSLKILNKEMKNILGKHYMGYKAVSAQVAFYGLAQALIPGTDFDEKKQKFLEIFKVEELLLYQSHFKPLAKFIAEELLENSHAKIIQSNCNKALKVVEQLQNTIKTTIEKRIDPMIKKTQEYQQEARFNLDRSKEKFISDLEKSALDEIDQFKFDIGEIMEERIEKGIEDEECKEIFKNELIQGIETLRENIKRRFKECGERFDEEIKEYIEQLEERIKDSLAMLERISIDSGNFNTNFNTNFNIDNGIDGFALWGSIGGLALLGIANFWNPIGWVEIGIAGLVALVGVVKGLWNVFNPNYKRSQQRKGVNEKLDEVCKQITEALKSRIESVKKDILEKIEELKAELNGPVENYEYKKERLKEADKRLGYISNDIKTRSMQ</sequence>
<proteinExistence type="predicted"/>
<dbReference type="Proteomes" id="UP000005514">
    <property type="component" value="Unassembled WGS sequence"/>
</dbReference>
<keyword evidence="1" id="KW-1133">Transmembrane helix</keyword>
<dbReference type="AlphaFoldDB" id="A0AB33XH43"/>
<organism evidence="2 3">
    <name type="scientific">Helicobacter pylori Hp H-42</name>
    <dbReference type="NCBI Taxonomy" id="992047"/>
    <lineage>
        <taxon>Bacteria</taxon>
        <taxon>Pseudomonadati</taxon>
        <taxon>Campylobacterota</taxon>
        <taxon>Epsilonproteobacteria</taxon>
        <taxon>Campylobacterales</taxon>
        <taxon>Helicobacteraceae</taxon>
        <taxon>Helicobacter</taxon>
    </lineage>
</organism>
<reference evidence="2 3" key="1">
    <citation type="submission" date="2012-04" db="EMBL/GenBank/DDBJ databases">
        <title>Genome sequence of Helicobacter pylori Hp H-42.</title>
        <authorList>
            <person name="Blanchard T.G."/>
            <person name="Czinn S.J."/>
            <person name="McCracken C."/>
            <person name="Abolude K."/>
            <person name="Maroo A."/>
            <person name="Santana-Cruz I."/>
            <person name="Tallon L.J."/>
            <person name="Ficke F.W.F."/>
        </authorList>
    </citation>
    <scope>NUCLEOTIDE SEQUENCE [LARGE SCALE GENOMIC DNA]</scope>
    <source>
        <strain evidence="2 3">Hp H-42</strain>
    </source>
</reference>
<evidence type="ECO:0000313" key="3">
    <source>
        <dbReference type="Proteomes" id="UP000005514"/>
    </source>
</evidence>
<comment type="caution">
    <text evidence="2">The sequence shown here is derived from an EMBL/GenBank/DDBJ whole genome shotgun (WGS) entry which is preliminary data.</text>
</comment>
<keyword evidence="1" id="KW-0472">Membrane</keyword>